<reference evidence="3" key="1">
    <citation type="journal article" date="2023" name="Insect Mol. Biol.">
        <title>Genome sequencing provides insights into the evolution of gene families encoding plant cell wall-degrading enzymes in longhorned beetles.</title>
        <authorList>
            <person name="Shin N.R."/>
            <person name="Okamura Y."/>
            <person name="Kirsch R."/>
            <person name="Pauchet Y."/>
        </authorList>
    </citation>
    <scope>NUCLEOTIDE SEQUENCE</scope>
    <source>
        <strain evidence="3">MMC_N1</strain>
    </source>
</reference>
<organism evidence="3 4">
    <name type="scientific">Molorchus minor</name>
    <dbReference type="NCBI Taxonomy" id="1323400"/>
    <lineage>
        <taxon>Eukaryota</taxon>
        <taxon>Metazoa</taxon>
        <taxon>Ecdysozoa</taxon>
        <taxon>Arthropoda</taxon>
        <taxon>Hexapoda</taxon>
        <taxon>Insecta</taxon>
        <taxon>Pterygota</taxon>
        <taxon>Neoptera</taxon>
        <taxon>Endopterygota</taxon>
        <taxon>Coleoptera</taxon>
        <taxon>Polyphaga</taxon>
        <taxon>Cucujiformia</taxon>
        <taxon>Chrysomeloidea</taxon>
        <taxon>Cerambycidae</taxon>
        <taxon>Lamiinae</taxon>
        <taxon>Monochamini</taxon>
        <taxon>Molorchus</taxon>
    </lineage>
</organism>
<feature type="region of interest" description="Disordered" evidence="1">
    <location>
        <begin position="41"/>
        <end position="72"/>
    </location>
</feature>
<protein>
    <recommendedName>
        <fullName evidence="2">Reverse transcriptase domain-containing protein</fullName>
    </recommendedName>
</protein>
<dbReference type="InterPro" id="IPR043128">
    <property type="entry name" value="Rev_trsase/Diguanyl_cyclase"/>
</dbReference>
<evidence type="ECO:0000256" key="1">
    <source>
        <dbReference type="SAM" id="MobiDB-lite"/>
    </source>
</evidence>
<dbReference type="Pfam" id="PF00078">
    <property type="entry name" value="RVT_1"/>
    <property type="match status" value="1"/>
</dbReference>
<dbReference type="EMBL" id="JAPWTJ010002929">
    <property type="protein sequence ID" value="KAJ8963910.1"/>
    <property type="molecule type" value="Genomic_DNA"/>
</dbReference>
<comment type="caution">
    <text evidence="3">The sequence shown here is derived from an EMBL/GenBank/DDBJ whole genome shotgun (WGS) entry which is preliminary data.</text>
</comment>
<evidence type="ECO:0000313" key="3">
    <source>
        <dbReference type="EMBL" id="KAJ8963910.1"/>
    </source>
</evidence>
<sequence>MKAQAKLGINWPLNCLEPRFRGGSGTAKKLTGIASFRTSEWSGLKMGKRRRESTTESSDSSSEDETSRLRRKLRRYKRKYGRKIRSVTPDSEKENGEAGRSRESSLEPDTGARTISEVFLPVDDQITSEEVGDPLSLDEIVPLDEGILKLLGSEDSVKAKIADSIHSDLAVRWETILKNGLDDALKLDLITKYPPVKNCVLMAAPKLNMEVKAAISEINLRRDERLAKVQAQSLCIRQGIKYLIRRKGGGETKLKLIEIVSDSARLLADVHYQESQTRRNILCLGLKKGFTSTLSDVTVDGWLFGENLGEREFFKLQRTVQVHTEQSPGRSTILRARQQTRGEQQKSSGSQTFMEQPRQTEKNIEVAQVRFRAGRLSSHVEVWKRITKDPIILSWVKGYTIPFSKKVKQYCLPSLPKWSDSEKQFINSEILRLLDLEVNHFKLEDKQTVCRLISRGCFMATIDIQDAYFLITINPRCRKYLRFRFENNMYEFNCVPFGLSSAPFLYTKIMKPVVSSLREKGFLSVSYLDDLLLIGDSYDKCRDNIKNTVNLLESLGFVINWKKSRLIPRTSCKFLVKHIKCYNDCQAKKRCNIREFARVVGVIVSNCPAVKYGWLYTKNLSVLNT</sequence>
<feature type="compositionally biased region" description="Basic and acidic residues" evidence="1">
    <location>
        <begin position="90"/>
        <end position="105"/>
    </location>
</feature>
<feature type="region of interest" description="Disordered" evidence="1">
    <location>
        <begin position="84"/>
        <end position="110"/>
    </location>
</feature>
<dbReference type="InterPro" id="IPR052055">
    <property type="entry name" value="Hepadnavirus_pol/RT"/>
</dbReference>
<evidence type="ECO:0000259" key="2">
    <source>
        <dbReference type="PROSITE" id="PS50878"/>
    </source>
</evidence>
<gene>
    <name evidence="3" type="ORF">NQ317_008294</name>
</gene>
<accession>A0ABQ9ISA3</accession>
<feature type="region of interest" description="Disordered" evidence="1">
    <location>
        <begin position="327"/>
        <end position="360"/>
    </location>
</feature>
<evidence type="ECO:0000313" key="4">
    <source>
        <dbReference type="Proteomes" id="UP001162164"/>
    </source>
</evidence>
<dbReference type="Proteomes" id="UP001162164">
    <property type="component" value="Unassembled WGS sequence"/>
</dbReference>
<dbReference type="PROSITE" id="PS50878">
    <property type="entry name" value="RT_POL"/>
    <property type="match status" value="1"/>
</dbReference>
<dbReference type="CDD" id="cd03714">
    <property type="entry name" value="RT_DIRS1"/>
    <property type="match status" value="1"/>
</dbReference>
<feature type="domain" description="Reverse transcriptase" evidence="2">
    <location>
        <begin position="335"/>
        <end position="604"/>
    </location>
</feature>
<dbReference type="Gene3D" id="3.30.70.270">
    <property type="match status" value="1"/>
</dbReference>
<dbReference type="SUPFAM" id="SSF56672">
    <property type="entry name" value="DNA/RNA polymerases"/>
    <property type="match status" value="1"/>
</dbReference>
<dbReference type="PANTHER" id="PTHR33050:SF7">
    <property type="entry name" value="RIBONUCLEASE H"/>
    <property type="match status" value="1"/>
</dbReference>
<dbReference type="InterPro" id="IPR000477">
    <property type="entry name" value="RT_dom"/>
</dbReference>
<feature type="compositionally biased region" description="Polar residues" evidence="1">
    <location>
        <begin position="337"/>
        <end position="354"/>
    </location>
</feature>
<name>A0ABQ9ISA3_9CUCU</name>
<dbReference type="PANTHER" id="PTHR33050">
    <property type="entry name" value="REVERSE TRANSCRIPTASE DOMAIN-CONTAINING PROTEIN"/>
    <property type="match status" value="1"/>
</dbReference>
<dbReference type="InterPro" id="IPR043502">
    <property type="entry name" value="DNA/RNA_pol_sf"/>
</dbReference>
<proteinExistence type="predicted"/>
<keyword evidence="4" id="KW-1185">Reference proteome</keyword>